<dbReference type="SUPFAM" id="SSF57667">
    <property type="entry name" value="beta-beta-alpha zinc fingers"/>
    <property type="match status" value="4"/>
</dbReference>
<feature type="region of interest" description="Disordered" evidence="10">
    <location>
        <begin position="135"/>
        <end position="187"/>
    </location>
</feature>
<evidence type="ECO:0000256" key="2">
    <source>
        <dbReference type="ARBA" id="ARBA00022723"/>
    </source>
</evidence>
<evidence type="ECO:0000256" key="4">
    <source>
        <dbReference type="ARBA" id="ARBA00022771"/>
    </source>
</evidence>
<dbReference type="Gene3D" id="3.40.1800.20">
    <property type="match status" value="1"/>
</dbReference>
<keyword evidence="5 9" id="KW-0862">Zinc</keyword>
<dbReference type="PROSITE" id="PS51915">
    <property type="entry name" value="ZAD"/>
    <property type="match status" value="1"/>
</dbReference>
<protein>
    <submittedName>
        <fullName evidence="13">Uncharacterized protein</fullName>
    </submittedName>
</protein>
<accession>A0ABR3H058</accession>
<keyword evidence="7" id="KW-0539">Nucleus</keyword>
<evidence type="ECO:0000256" key="10">
    <source>
        <dbReference type="SAM" id="MobiDB-lite"/>
    </source>
</evidence>
<dbReference type="SMART" id="SM00355">
    <property type="entry name" value="ZnF_C2H2"/>
    <property type="match status" value="10"/>
</dbReference>
<dbReference type="Proteomes" id="UP001549920">
    <property type="component" value="Unassembled WGS sequence"/>
</dbReference>
<reference evidence="13 14" key="1">
    <citation type="submission" date="2024-06" db="EMBL/GenBank/DDBJ databases">
        <title>A chromosome-level genome assembly of beet webworm, Loxostege sticticalis.</title>
        <authorList>
            <person name="Zhang Y."/>
        </authorList>
    </citation>
    <scope>NUCLEOTIDE SEQUENCE [LARGE SCALE GENOMIC DNA]</scope>
    <source>
        <strain evidence="13">AQ026</strain>
        <tissue evidence="13">Whole body</tissue>
    </source>
</reference>
<evidence type="ECO:0000313" key="13">
    <source>
        <dbReference type="EMBL" id="KAL0853031.1"/>
    </source>
</evidence>
<evidence type="ECO:0000256" key="3">
    <source>
        <dbReference type="ARBA" id="ARBA00022737"/>
    </source>
</evidence>
<feature type="domain" description="C2H2-type" evidence="11">
    <location>
        <begin position="507"/>
        <end position="534"/>
    </location>
</feature>
<feature type="binding site" evidence="9">
    <location>
        <position position="70"/>
    </location>
    <ligand>
        <name>Zn(2+)</name>
        <dbReference type="ChEBI" id="CHEBI:29105"/>
    </ligand>
</feature>
<feature type="domain" description="C2H2-type" evidence="11">
    <location>
        <begin position="448"/>
        <end position="476"/>
    </location>
</feature>
<dbReference type="PANTHER" id="PTHR16515">
    <property type="entry name" value="PR DOMAIN ZINC FINGER PROTEIN"/>
    <property type="match status" value="1"/>
</dbReference>
<sequence>MDLENIKSWVSQPDVCRCCLSASGTWDVTASYISDTGFKEVYFEMLRDCFGITLSFLKEWGPSRMVCKLCVGHLRDACSFRDQVLLAEKHFMDYCSNRENNIASVAVKIEDNCEANSPAAVEGFQSDGVVPSDDEKLNNSMLDTVNTNSSVAINTDKGKKRKRQKSDKVRQKKKKTEPDYDSDTPIASMIYKNEPSSKTNKVDIEGIGHLKDETAIVKARRVRPVTVKILKKKKVPSQSITDNRSLRSNITLVLKNTTIIPFRHINNSKFACLYCDQGFLFFKELKSHMDTHTNISEYEINASLKTPRDLIKADLSEISCRLCSENFKNIDSAIDHLVELHKKIYHQNLRMKPPHGILGFDLSSEQLKCNVCHKQFRFFKNLSVHMNEHSTSFMCHVCGKKFISDHRLQTHIMMHKRTNIFCKHCNKDFKTVAARNYHIRKEHNEAPYKCPECAESFTQYHHRLKHLVEHHKLKKPEFKCDICGRELASSGGLAAHKRYSHLKTVQYPCDTCGKVFAYKWIWQRHMDVHTGAKNFECKFCNKKFAKSYSLQMHERIHMNDKRYVCSLCKAAFIQKCSLKNHTKVHHPEADLSKL</sequence>
<evidence type="ECO:0000259" key="11">
    <source>
        <dbReference type="PROSITE" id="PS50157"/>
    </source>
</evidence>
<feature type="binding site" evidence="9">
    <location>
        <position position="19"/>
    </location>
    <ligand>
        <name>Zn(2+)</name>
        <dbReference type="ChEBI" id="CHEBI:29105"/>
    </ligand>
</feature>
<dbReference type="PANTHER" id="PTHR16515:SF49">
    <property type="entry name" value="GASTRULA ZINC FINGER PROTEIN XLCGF49.1-LIKE-RELATED"/>
    <property type="match status" value="1"/>
</dbReference>
<comment type="subcellular location">
    <subcellularLocation>
        <location evidence="1">Nucleus</location>
    </subcellularLocation>
</comment>
<dbReference type="InterPro" id="IPR050331">
    <property type="entry name" value="Zinc_finger"/>
</dbReference>
<evidence type="ECO:0000313" key="14">
    <source>
        <dbReference type="Proteomes" id="UP001549920"/>
    </source>
</evidence>
<evidence type="ECO:0000256" key="9">
    <source>
        <dbReference type="PROSITE-ProRule" id="PRU01263"/>
    </source>
</evidence>
<keyword evidence="2 9" id="KW-0479">Metal-binding</keyword>
<feature type="domain" description="C2H2-type" evidence="11">
    <location>
        <begin position="478"/>
        <end position="501"/>
    </location>
</feature>
<feature type="domain" description="ZAD" evidence="12">
    <location>
        <begin position="14"/>
        <end position="94"/>
    </location>
</feature>
<name>A0ABR3H058_LOXSC</name>
<dbReference type="PROSITE" id="PS50157">
    <property type="entry name" value="ZINC_FINGER_C2H2_2"/>
    <property type="match status" value="8"/>
</dbReference>
<feature type="domain" description="C2H2-type" evidence="11">
    <location>
        <begin position="367"/>
        <end position="390"/>
    </location>
</feature>
<keyword evidence="4 8" id="KW-0863">Zinc-finger</keyword>
<dbReference type="Gene3D" id="3.30.160.60">
    <property type="entry name" value="Classic Zinc Finger"/>
    <property type="match status" value="6"/>
</dbReference>
<evidence type="ECO:0000256" key="6">
    <source>
        <dbReference type="ARBA" id="ARBA00023125"/>
    </source>
</evidence>
<evidence type="ECO:0000256" key="5">
    <source>
        <dbReference type="ARBA" id="ARBA00022833"/>
    </source>
</evidence>
<keyword evidence="3" id="KW-0677">Repeat</keyword>
<dbReference type="InterPro" id="IPR012934">
    <property type="entry name" value="Znf_AD"/>
</dbReference>
<evidence type="ECO:0000256" key="8">
    <source>
        <dbReference type="PROSITE-ProRule" id="PRU00042"/>
    </source>
</evidence>
<keyword evidence="14" id="KW-1185">Reference proteome</keyword>
<proteinExistence type="predicted"/>
<keyword evidence="6" id="KW-0238">DNA-binding</keyword>
<feature type="domain" description="C2H2-type" evidence="11">
    <location>
        <begin position="563"/>
        <end position="590"/>
    </location>
</feature>
<comment type="caution">
    <text evidence="13">The sequence shown here is derived from an EMBL/GenBank/DDBJ whole genome shotgun (WGS) entry which is preliminary data.</text>
</comment>
<dbReference type="SUPFAM" id="SSF57716">
    <property type="entry name" value="Glucocorticoid receptor-like (DNA-binding domain)"/>
    <property type="match status" value="1"/>
</dbReference>
<gene>
    <name evidence="13" type="ORF">ABMA27_012811</name>
</gene>
<feature type="domain" description="C2H2-type" evidence="11">
    <location>
        <begin position="535"/>
        <end position="562"/>
    </location>
</feature>
<feature type="compositionally biased region" description="Basic residues" evidence="10">
    <location>
        <begin position="158"/>
        <end position="175"/>
    </location>
</feature>
<evidence type="ECO:0000256" key="1">
    <source>
        <dbReference type="ARBA" id="ARBA00004123"/>
    </source>
</evidence>
<dbReference type="Pfam" id="PF00096">
    <property type="entry name" value="zf-C2H2"/>
    <property type="match status" value="5"/>
</dbReference>
<evidence type="ECO:0000259" key="12">
    <source>
        <dbReference type="PROSITE" id="PS51915"/>
    </source>
</evidence>
<dbReference type="SMART" id="SM00868">
    <property type="entry name" value="zf-AD"/>
    <property type="match status" value="1"/>
</dbReference>
<feature type="compositionally biased region" description="Polar residues" evidence="10">
    <location>
        <begin position="138"/>
        <end position="153"/>
    </location>
</feature>
<feature type="binding site" evidence="9">
    <location>
        <position position="16"/>
    </location>
    <ligand>
        <name>Zn(2+)</name>
        <dbReference type="ChEBI" id="CHEBI:29105"/>
    </ligand>
</feature>
<dbReference type="EMBL" id="JBEUOH010000031">
    <property type="protein sequence ID" value="KAL0853031.1"/>
    <property type="molecule type" value="Genomic_DNA"/>
</dbReference>
<dbReference type="InterPro" id="IPR013087">
    <property type="entry name" value="Znf_C2H2_type"/>
</dbReference>
<evidence type="ECO:0000256" key="7">
    <source>
        <dbReference type="ARBA" id="ARBA00023242"/>
    </source>
</evidence>
<feature type="domain" description="C2H2-type" evidence="11">
    <location>
        <begin position="393"/>
        <end position="420"/>
    </location>
</feature>
<organism evidence="13 14">
    <name type="scientific">Loxostege sticticalis</name>
    <name type="common">Beet webworm moth</name>
    <dbReference type="NCBI Taxonomy" id="481309"/>
    <lineage>
        <taxon>Eukaryota</taxon>
        <taxon>Metazoa</taxon>
        <taxon>Ecdysozoa</taxon>
        <taxon>Arthropoda</taxon>
        <taxon>Hexapoda</taxon>
        <taxon>Insecta</taxon>
        <taxon>Pterygota</taxon>
        <taxon>Neoptera</taxon>
        <taxon>Endopterygota</taxon>
        <taxon>Lepidoptera</taxon>
        <taxon>Glossata</taxon>
        <taxon>Ditrysia</taxon>
        <taxon>Pyraloidea</taxon>
        <taxon>Crambidae</taxon>
        <taxon>Pyraustinae</taxon>
        <taxon>Loxostege</taxon>
    </lineage>
</organism>
<feature type="domain" description="C2H2-type" evidence="11">
    <location>
        <begin position="270"/>
        <end position="297"/>
    </location>
</feature>
<dbReference type="InterPro" id="IPR036236">
    <property type="entry name" value="Znf_C2H2_sf"/>
</dbReference>
<feature type="binding site" evidence="9">
    <location>
        <position position="67"/>
    </location>
    <ligand>
        <name>Zn(2+)</name>
        <dbReference type="ChEBI" id="CHEBI:29105"/>
    </ligand>
</feature>
<dbReference type="PROSITE" id="PS00028">
    <property type="entry name" value="ZINC_FINGER_C2H2_1"/>
    <property type="match status" value="9"/>
</dbReference>